<dbReference type="SUPFAM" id="SSF51679">
    <property type="entry name" value="Bacterial luciferase-like"/>
    <property type="match status" value="1"/>
</dbReference>
<evidence type="ECO:0000259" key="5">
    <source>
        <dbReference type="Pfam" id="PF00296"/>
    </source>
</evidence>
<dbReference type="RefSeq" id="WP_183557623.1">
    <property type="nucleotide sequence ID" value="NZ_JACHBX010000006.1"/>
</dbReference>
<evidence type="ECO:0000313" key="7">
    <source>
        <dbReference type="Proteomes" id="UP000540787"/>
    </source>
</evidence>
<keyword evidence="2" id="KW-0288">FMN</keyword>
<reference evidence="6 7" key="1">
    <citation type="submission" date="2020-08" db="EMBL/GenBank/DDBJ databases">
        <title>The Agave Microbiome: Exploring the role of microbial communities in plant adaptations to desert environments.</title>
        <authorList>
            <person name="Partida-Martinez L.P."/>
        </authorList>
    </citation>
    <scope>NUCLEOTIDE SEQUENCE [LARGE SCALE GENOMIC DNA]</scope>
    <source>
        <strain evidence="6 7">AT3.2</strain>
    </source>
</reference>
<dbReference type="AlphaFoldDB" id="A0A7W9X4C2"/>
<name>A0A7W9X4C2_9BURK</name>
<protein>
    <submittedName>
        <fullName evidence="6">Luciferase-type oxidoreductase</fullName>
    </submittedName>
</protein>
<sequence>MALAPIGPLPAELASHAGYQRIFKPGKLTFGFIMPLEGYPNSPFPTLANHQTMARMADEAGFSTLWLRDVPFYDPNFGDTGQVLDPMVYMGFLAAHTSRIALGTAGIVATLREPLIVAKQAVSVDQLLGGRLVLGLSTGDRPVEYPAFGLDFDNRGERFREAFGLIKTVTEQDFPHARTAHYGNLDGGIDLVPKPAAPRLPMIVVGRARQDMAWIARHSDGWIWHLSDFTRLPQLIEAWRASHEPGQWVRPYGYGTMFDLAEDPDEPMRFVRNGIRSGRHALVELFYHQQEQGVSHVALNLKPLRRPAQDALAELAEHVLPLFNAD</sequence>
<dbReference type="NCBIfam" id="TIGR03571">
    <property type="entry name" value="lucif_BA3436"/>
    <property type="match status" value="1"/>
</dbReference>
<dbReference type="EMBL" id="JACHBX010000006">
    <property type="protein sequence ID" value="MBB6136268.1"/>
    <property type="molecule type" value="Genomic_DNA"/>
</dbReference>
<proteinExistence type="predicted"/>
<dbReference type="InterPro" id="IPR011251">
    <property type="entry name" value="Luciferase-like_dom"/>
</dbReference>
<keyword evidence="3" id="KW-0560">Oxidoreductase</keyword>
<evidence type="ECO:0000256" key="1">
    <source>
        <dbReference type="ARBA" id="ARBA00022630"/>
    </source>
</evidence>
<accession>A0A7W9X4C2</accession>
<dbReference type="GO" id="GO:0016705">
    <property type="term" value="F:oxidoreductase activity, acting on paired donors, with incorporation or reduction of molecular oxygen"/>
    <property type="evidence" value="ECO:0007669"/>
    <property type="project" value="InterPro"/>
</dbReference>
<dbReference type="Gene3D" id="3.20.20.30">
    <property type="entry name" value="Luciferase-like domain"/>
    <property type="match status" value="1"/>
</dbReference>
<dbReference type="InterPro" id="IPR020020">
    <property type="entry name" value="Luciferase-type_oxidoreductase"/>
</dbReference>
<gene>
    <name evidence="6" type="ORF">HD842_004446</name>
</gene>
<keyword evidence="7" id="KW-1185">Reference proteome</keyword>
<comment type="caution">
    <text evidence="6">The sequence shown here is derived from an EMBL/GenBank/DDBJ whole genome shotgun (WGS) entry which is preliminary data.</text>
</comment>
<dbReference type="PANTHER" id="PTHR30011">
    <property type="entry name" value="ALKANESULFONATE MONOOXYGENASE-RELATED"/>
    <property type="match status" value="1"/>
</dbReference>
<evidence type="ECO:0000256" key="3">
    <source>
        <dbReference type="ARBA" id="ARBA00023002"/>
    </source>
</evidence>
<keyword evidence="4" id="KW-0503">Monooxygenase</keyword>
<evidence type="ECO:0000256" key="2">
    <source>
        <dbReference type="ARBA" id="ARBA00022643"/>
    </source>
</evidence>
<dbReference type="PANTHER" id="PTHR30011:SF16">
    <property type="entry name" value="C2H2 FINGER DOMAIN TRANSCRIPTION FACTOR (EUROFUNG)-RELATED"/>
    <property type="match status" value="1"/>
</dbReference>
<feature type="domain" description="Luciferase-like" evidence="5">
    <location>
        <begin position="42"/>
        <end position="295"/>
    </location>
</feature>
<dbReference type="InterPro" id="IPR036661">
    <property type="entry name" value="Luciferase-like_sf"/>
</dbReference>
<organism evidence="6 7">
    <name type="scientific">Massilia aurea</name>
    <dbReference type="NCBI Taxonomy" id="373040"/>
    <lineage>
        <taxon>Bacteria</taxon>
        <taxon>Pseudomonadati</taxon>
        <taxon>Pseudomonadota</taxon>
        <taxon>Betaproteobacteria</taxon>
        <taxon>Burkholderiales</taxon>
        <taxon>Oxalobacteraceae</taxon>
        <taxon>Telluria group</taxon>
        <taxon>Massilia</taxon>
    </lineage>
</organism>
<evidence type="ECO:0000256" key="4">
    <source>
        <dbReference type="ARBA" id="ARBA00023033"/>
    </source>
</evidence>
<keyword evidence="1" id="KW-0285">Flavoprotein</keyword>
<dbReference type="Proteomes" id="UP000540787">
    <property type="component" value="Unassembled WGS sequence"/>
</dbReference>
<dbReference type="InterPro" id="IPR051260">
    <property type="entry name" value="Diverse_substr_monoxygenases"/>
</dbReference>
<evidence type="ECO:0000313" key="6">
    <source>
        <dbReference type="EMBL" id="MBB6136268.1"/>
    </source>
</evidence>
<dbReference type="Pfam" id="PF00296">
    <property type="entry name" value="Bac_luciferase"/>
    <property type="match status" value="1"/>
</dbReference>
<dbReference type="GO" id="GO:0004497">
    <property type="term" value="F:monooxygenase activity"/>
    <property type="evidence" value="ECO:0007669"/>
    <property type="project" value="UniProtKB-KW"/>
</dbReference>